<gene>
    <name evidence="1" type="ORF">ACCO45_011415</name>
</gene>
<organism evidence="1 2">
    <name type="scientific">Purpureocillium lilacinum</name>
    <name type="common">Paecilomyces lilacinus</name>
    <dbReference type="NCBI Taxonomy" id="33203"/>
    <lineage>
        <taxon>Eukaryota</taxon>
        <taxon>Fungi</taxon>
        <taxon>Dikarya</taxon>
        <taxon>Ascomycota</taxon>
        <taxon>Pezizomycotina</taxon>
        <taxon>Sordariomycetes</taxon>
        <taxon>Hypocreomycetidae</taxon>
        <taxon>Hypocreales</taxon>
        <taxon>Ophiocordycipitaceae</taxon>
        <taxon>Purpureocillium</taxon>
    </lineage>
</organism>
<protein>
    <submittedName>
        <fullName evidence="1">Uncharacterized protein</fullName>
    </submittedName>
</protein>
<accession>A0ACC4DCZ8</accession>
<proteinExistence type="predicted"/>
<evidence type="ECO:0000313" key="1">
    <source>
        <dbReference type="EMBL" id="KAL3953459.1"/>
    </source>
</evidence>
<dbReference type="EMBL" id="JBGNUJ010000011">
    <property type="protein sequence ID" value="KAL3953459.1"/>
    <property type="molecule type" value="Genomic_DNA"/>
</dbReference>
<evidence type="ECO:0000313" key="2">
    <source>
        <dbReference type="Proteomes" id="UP001638806"/>
    </source>
</evidence>
<keyword evidence="2" id="KW-1185">Reference proteome</keyword>
<reference evidence="1" key="1">
    <citation type="submission" date="2024-12" db="EMBL/GenBank/DDBJ databases">
        <title>Comparative genomics and development of molecular markers within Purpureocillium lilacinum and among Purpureocillium species.</title>
        <authorList>
            <person name="Yeh Z.-Y."/>
            <person name="Ni N.-T."/>
            <person name="Lo P.-H."/>
            <person name="Mushyakhwo K."/>
            <person name="Lin C.-F."/>
            <person name="Nai Y.-S."/>
        </authorList>
    </citation>
    <scope>NUCLEOTIDE SEQUENCE</scope>
    <source>
        <strain evidence="1">NCHU-NPUST-175</strain>
    </source>
</reference>
<sequence length="67" mass="7409">MGLFTTHDAFNPNKDIPSLQDKVILVTGGNIGLGKQAILEFAKHKPRQIWLAARNLDKARAAVKEIQ</sequence>
<dbReference type="Proteomes" id="UP001638806">
    <property type="component" value="Unassembled WGS sequence"/>
</dbReference>
<name>A0ACC4DCZ8_PURLI</name>
<comment type="caution">
    <text evidence="1">The sequence shown here is derived from an EMBL/GenBank/DDBJ whole genome shotgun (WGS) entry which is preliminary data.</text>
</comment>